<name>G7JCA8_MEDTR</name>
<reference evidence="1 3" key="2">
    <citation type="journal article" date="2014" name="BMC Genomics">
        <title>An improved genome release (version Mt4.0) for the model legume Medicago truncatula.</title>
        <authorList>
            <person name="Tang H."/>
            <person name="Krishnakumar V."/>
            <person name="Bidwell S."/>
            <person name="Rosen B."/>
            <person name="Chan A."/>
            <person name="Zhou S."/>
            <person name="Gentzbittel L."/>
            <person name="Childs K.L."/>
            <person name="Yandell M."/>
            <person name="Gundlach H."/>
            <person name="Mayer K.F."/>
            <person name="Schwartz D.C."/>
            <person name="Town C.D."/>
        </authorList>
    </citation>
    <scope>GENOME REANNOTATION</scope>
    <source>
        <strain evidence="2 3">cv. Jemalong A17</strain>
    </source>
</reference>
<evidence type="ECO:0000313" key="3">
    <source>
        <dbReference type="Proteomes" id="UP000002051"/>
    </source>
</evidence>
<dbReference type="EnsemblPlants" id="AES73761">
    <property type="protein sequence ID" value="AES73761"/>
    <property type="gene ID" value="MTR_3g108450"/>
</dbReference>
<reference evidence="2" key="3">
    <citation type="submission" date="2015-04" db="UniProtKB">
        <authorList>
            <consortium name="EnsemblPlants"/>
        </authorList>
    </citation>
    <scope>IDENTIFICATION</scope>
    <source>
        <strain evidence="2">cv. Jemalong A17</strain>
    </source>
</reference>
<dbReference type="GO" id="GO:0000502">
    <property type="term" value="C:proteasome complex"/>
    <property type="evidence" value="ECO:0007669"/>
    <property type="project" value="UniProtKB-KW"/>
</dbReference>
<dbReference type="AlphaFoldDB" id="G7JCA8"/>
<dbReference type="STRING" id="3880.G7JCA8"/>
<gene>
    <name evidence="2" type="primary">11436076</name>
    <name evidence="1" type="ordered locus">MTR_3g108450</name>
</gene>
<reference evidence="1 3" key="1">
    <citation type="journal article" date="2011" name="Nature">
        <title>The Medicago genome provides insight into the evolution of rhizobial symbioses.</title>
        <authorList>
            <person name="Young N.D."/>
            <person name="Debelle F."/>
            <person name="Oldroyd G.E."/>
            <person name="Geurts R."/>
            <person name="Cannon S.B."/>
            <person name="Udvardi M.K."/>
            <person name="Benedito V.A."/>
            <person name="Mayer K.F."/>
            <person name="Gouzy J."/>
            <person name="Schoof H."/>
            <person name="Van de Peer Y."/>
            <person name="Proost S."/>
            <person name="Cook D.R."/>
            <person name="Meyers B.C."/>
            <person name="Spannagl M."/>
            <person name="Cheung F."/>
            <person name="De Mita S."/>
            <person name="Krishnakumar V."/>
            <person name="Gundlach H."/>
            <person name="Zhou S."/>
            <person name="Mudge J."/>
            <person name="Bharti A.K."/>
            <person name="Murray J.D."/>
            <person name="Naoumkina M.A."/>
            <person name="Rosen B."/>
            <person name="Silverstein K.A."/>
            <person name="Tang H."/>
            <person name="Rombauts S."/>
            <person name="Zhao P.X."/>
            <person name="Zhou P."/>
            <person name="Barbe V."/>
            <person name="Bardou P."/>
            <person name="Bechner M."/>
            <person name="Bellec A."/>
            <person name="Berger A."/>
            <person name="Berges H."/>
            <person name="Bidwell S."/>
            <person name="Bisseling T."/>
            <person name="Choisne N."/>
            <person name="Couloux A."/>
            <person name="Denny R."/>
            <person name="Deshpande S."/>
            <person name="Dai X."/>
            <person name="Doyle J.J."/>
            <person name="Dudez A.M."/>
            <person name="Farmer A.D."/>
            <person name="Fouteau S."/>
            <person name="Franken C."/>
            <person name="Gibelin C."/>
            <person name="Gish J."/>
            <person name="Goldstein S."/>
            <person name="Gonzalez A.J."/>
            <person name="Green P.J."/>
            <person name="Hallab A."/>
            <person name="Hartog M."/>
            <person name="Hua A."/>
            <person name="Humphray S.J."/>
            <person name="Jeong D.H."/>
            <person name="Jing Y."/>
            <person name="Jocker A."/>
            <person name="Kenton S.M."/>
            <person name="Kim D.J."/>
            <person name="Klee K."/>
            <person name="Lai H."/>
            <person name="Lang C."/>
            <person name="Lin S."/>
            <person name="Macmil S.L."/>
            <person name="Magdelenat G."/>
            <person name="Matthews L."/>
            <person name="McCorrison J."/>
            <person name="Monaghan E.L."/>
            <person name="Mun J.H."/>
            <person name="Najar F.Z."/>
            <person name="Nicholson C."/>
            <person name="Noirot C."/>
            <person name="O'Bleness M."/>
            <person name="Paule C.R."/>
            <person name="Poulain J."/>
            <person name="Prion F."/>
            <person name="Qin B."/>
            <person name="Qu C."/>
            <person name="Retzel E.F."/>
            <person name="Riddle C."/>
            <person name="Sallet E."/>
            <person name="Samain S."/>
            <person name="Samson N."/>
            <person name="Sanders I."/>
            <person name="Saurat O."/>
            <person name="Scarpelli C."/>
            <person name="Schiex T."/>
            <person name="Segurens B."/>
            <person name="Severin A.J."/>
            <person name="Sherrier D.J."/>
            <person name="Shi R."/>
            <person name="Sims S."/>
            <person name="Singer S.R."/>
            <person name="Sinharoy S."/>
            <person name="Sterck L."/>
            <person name="Viollet A."/>
            <person name="Wang B.B."/>
            <person name="Wang K."/>
            <person name="Wang M."/>
            <person name="Wang X."/>
            <person name="Warfsmann J."/>
            <person name="Weissenbach J."/>
            <person name="White D.D."/>
            <person name="White J.D."/>
            <person name="Wiley G.B."/>
            <person name="Wincker P."/>
            <person name="Xing Y."/>
            <person name="Yang L."/>
            <person name="Yao Z."/>
            <person name="Ying F."/>
            <person name="Zhai J."/>
            <person name="Zhou L."/>
            <person name="Zuber A."/>
            <person name="Denarie J."/>
            <person name="Dixon R.A."/>
            <person name="May G.D."/>
            <person name="Schwartz D.C."/>
            <person name="Rogers J."/>
            <person name="Quetier F."/>
            <person name="Town C.D."/>
            <person name="Roe B.A."/>
        </authorList>
    </citation>
    <scope>NUCLEOTIDE SEQUENCE [LARGE SCALE GENOMIC DNA]</scope>
    <source>
        <strain evidence="1">A17</strain>
        <strain evidence="2 3">cv. Jemalong A17</strain>
    </source>
</reference>
<organism evidence="1 3">
    <name type="scientific">Medicago truncatula</name>
    <name type="common">Barrel medic</name>
    <name type="synonym">Medicago tribuloides</name>
    <dbReference type="NCBI Taxonomy" id="3880"/>
    <lineage>
        <taxon>Eukaryota</taxon>
        <taxon>Viridiplantae</taxon>
        <taxon>Streptophyta</taxon>
        <taxon>Embryophyta</taxon>
        <taxon>Tracheophyta</taxon>
        <taxon>Spermatophyta</taxon>
        <taxon>Magnoliopsida</taxon>
        <taxon>eudicotyledons</taxon>
        <taxon>Gunneridae</taxon>
        <taxon>Pentapetalae</taxon>
        <taxon>rosids</taxon>
        <taxon>fabids</taxon>
        <taxon>Fabales</taxon>
        <taxon>Fabaceae</taxon>
        <taxon>Papilionoideae</taxon>
        <taxon>50 kb inversion clade</taxon>
        <taxon>NPAAA clade</taxon>
        <taxon>Hologalegina</taxon>
        <taxon>IRL clade</taxon>
        <taxon>Trifolieae</taxon>
        <taxon>Medicago</taxon>
    </lineage>
</organism>
<dbReference type="eggNOG" id="KOG0174">
    <property type="taxonomic scope" value="Eukaryota"/>
</dbReference>
<dbReference type="KEGG" id="mtr:11436076"/>
<dbReference type="PaxDb" id="3880-AES73761"/>
<proteinExistence type="predicted"/>
<keyword evidence="1" id="KW-0647">Proteasome</keyword>
<sequence>MSARKQIGRITYKLGKSWDWDKYKGGHIYGVPLGGTIVQQPFAIGVREDLVKKAVLLAIARDGDSGGGVRAIIVSHVQFLNTRGGSDQEFLPRHDELEARNSLLNILGAPEPMNI</sequence>
<evidence type="ECO:0000313" key="1">
    <source>
        <dbReference type="EMBL" id="AES73761.1"/>
    </source>
</evidence>
<keyword evidence="3" id="KW-1185">Reference proteome</keyword>
<dbReference type="Proteomes" id="UP000002051">
    <property type="component" value="Chromosome 3"/>
</dbReference>
<dbReference type="EMBL" id="CM001219">
    <property type="protein sequence ID" value="AES73761.1"/>
    <property type="molecule type" value="Genomic_DNA"/>
</dbReference>
<accession>G7JCA8</accession>
<protein>
    <submittedName>
        <fullName evidence="1">Proteasome subunit beta type protein, putative</fullName>
    </submittedName>
</protein>
<dbReference type="HOGENOM" id="CLU_1868131_0_0_1"/>
<dbReference type="OrthoDB" id="7854943at2759"/>
<evidence type="ECO:0000313" key="2">
    <source>
        <dbReference type="EnsemblPlants" id="AES73761"/>
    </source>
</evidence>